<evidence type="ECO:0000256" key="6">
    <source>
        <dbReference type="ARBA" id="ARBA00023157"/>
    </source>
</evidence>
<name>A0A096AVA8_9BURK</name>
<feature type="chain" id="PRO_5001917450" description="Beta-lactamase" evidence="9">
    <location>
        <begin position="29"/>
        <end position="298"/>
    </location>
</feature>
<evidence type="ECO:0000256" key="7">
    <source>
        <dbReference type="ARBA" id="ARBA00023251"/>
    </source>
</evidence>
<evidence type="ECO:0000259" key="10">
    <source>
        <dbReference type="Pfam" id="PF13354"/>
    </source>
</evidence>
<dbReference type="EMBL" id="JRNI01000119">
    <property type="protein sequence ID" value="KGF24919.1"/>
    <property type="molecule type" value="Genomic_DNA"/>
</dbReference>
<keyword evidence="7 8" id="KW-0046">Antibiotic resistance</keyword>
<dbReference type="PRINTS" id="PR00118">
    <property type="entry name" value="BLACTAMASEA"/>
</dbReference>
<dbReference type="NCBIfam" id="NF000284">
    <property type="entry name" value="RTG"/>
    <property type="match status" value="1"/>
</dbReference>
<evidence type="ECO:0000313" key="11">
    <source>
        <dbReference type="EMBL" id="KGF24919.1"/>
    </source>
</evidence>
<dbReference type="PANTHER" id="PTHR35333">
    <property type="entry name" value="BETA-LACTAMASE"/>
    <property type="match status" value="1"/>
</dbReference>
<feature type="signal peptide" evidence="9">
    <location>
        <begin position="1"/>
        <end position="28"/>
    </location>
</feature>
<dbReference type="InterPro" id="IPR000871">
    <property type="entry name" value="Beta-lactam_class-A"/>
</dbReference>
<keyword evidence="12" id="KW-1185">Reference proteome</keyword>
<dbReference type="GO" id="GO:0046677">
    <property type="term" value="P:response to antibiotic"/>
    <property type="evidence" value="ECO:0007669"/>
    <property type="project" value="UniProtKB-UniRule"/>
</dbReference>
<protein>
    <recommendedName>
        <fullName evidence="3 8">Beta-lactamase</fullName>
        <ecNumber evidence="3 8">3.5.2.6</ecNumber>
    </recommendedName>
</protein>
<feature type="domain" description="Beta-lactamase class A catalytic" evidence="10">
    <location>
        <begin position="48"/>
        <end position="264"/>
    </location>
</feature>
<comment type="similarity">
    <text evidence="2 8">Belongs to the class-A beta-lactamase family.</text>
</comment>
<sequence>MDVRKHKASFFSVVITFLCLTLSLNANATDSVLEAVTNAETELGARIGLAVHDLETGKRWEHKSNERFPLSSTFKTLACANVLQRVDLGKERIDRVVRFSESNLVTYSPVTEKHVGKKGMSLAELCQATLSTSDNSAANFILQAIGGPKALTKFLRSIGDDTTRLDRWETELNEAVPGDKRDTTTPIAMVTTLEKLLIDETLSIKSRQQLESWLKGNEVGDALFRKGVPSDWIVADRTGAGGYGSRAITAVMWPPNRKPIVAALYITETDASFEERNAVIAKIGEQIAKTVLMENSRN</sequence>
<evidence type="ECO:0000256" key="9">
    <source>
        <dbReference type="SAM" id="SignalP"/>
    </source>
</evidence>
<comment type="caution">
    <text evidence="11">The sequence shown here is derived from an EMBL/GenBank/DDBJ whole genome shotgun (WGS) entry which is preliminary data.</text>
</comment>
<dbReference type="SUPFAM" id="SSF56601">
    <property type="entry name" value="beta-lactamase/transpeptidase-like"/>
    <property type="match status" value="1"/>
</dbReference>
<keyword evidence="4 9" id="KW-0732">Signal</keyword>
<evidence type="ECO:0000256" key="2">
    <source>
        <dbReference type="ARBA" id="ARBA00009009"/>
    </source>
</evidence>
<evidence type="ECO:0000256" key="1">
    <source>
        <dbReference type="ARBA" id="ARBA00001526"/>
    </source>
</evidence>
<evidence type="ECO:0000256" key="5">
    <source>
        <dbReference type="ARBA" id="ARBA00022801"/>
    </source>
</evidence>
<dbReference type="PROSITE" id="PS00146">
    <property type="entry name" value="BETA_LACTAMASE_A"/>
    <property type="match status" value="1"/>
</dbReference>
<gene>
    <name evidence="11" type="ORF">HMPREF2130_11640</name>
</gene>
<dbReference type="GO" id="GO:0008800">
    <property type="term" value="F:beta-lactamase activity"/>
    <property type="evidence" value="ECO:0007669"/>
    <property type="project" value="UniProtKB-UniRule"/>
</dbReference>
<comment type="catalytic activity">
    <reaction evidence="1 8">
        <text>a beta-lactam + H2O = a substituted beta-amino acid</text>
        <dbReference type="Rhea" id="RHEA:20401"/>
        <dbReference type="ChEBI" id="CHEBI:15377"/>
        <dbReference type="ChEBI" id="CHEBI:35627"/>
        <dbReference type="ChEBI" id="CHEBI:140347"/>
        <dbReference type="EC" id="3.5.2.6"/>
    </reaction>
</comment>
<dbReference type="AlphaFoldDB" id="A0A096AVA8"/>
<dbReference type="RefSeq" id="WP_015589625.1">
    <property type="nucleotide sequence ID" value="NZ_JRNI01000119.1"/>
</dbReference>
<dbReference type="CARD" id="ARO:3002255">
    <property type="molecule name" value="CARB-16"/>
    <property type="mechanism identifier" value="ARO:0001004"/>
    <property type="mechanism name" value="antibiotic inactivation"/>
</dbReference>
<evidence type="ECO:0000256" key="4">
    <source>
        <dbReference type="ARBA" id="ARBA00022729"/>
    </source>
</evidence>
<dbReference type="NCBIfam" id="NF033103">
    <property type="entry name" value="bla_class_A"/>
    <property type="match status" value="1"/>
</dbReference>
<dbReference type="GO" id="GO:0030655">
    <property type="term" value="P:beta-lactam antibiotic catabolic process"/>
    <property type="evidence" value="ECO:0007669"/>
    <property type="project" value="InterPro"/>
</dbReference>
<dbReference type="EC" id="3.5.2.6" evidence="3 8"/>
<evidence type="ECO:0000313" key="12">
    <source>
        <dbReference type="Proteomes" id="UP000029629"/>
    </source>
</evidence>
<dbReference type="InterPro" id="IPR045155">
    <property type="entry name" value="Beta-lactam_cat"/>
</dbReference>
<dbReference type="InterPro" id="IPR012338">
    <property type="entry name" value="Beta-lactam/transpept-like"/>
</dbReference>
<dbReference type="InterPro" id="IPR023650">
    <property type="entry name" value="Beta-lactam_class-A_AS"/>
</dbReference>
<dbReference type="InterPro" id="IPR058169">
    <property type="entry name" value="PSE-1/CARB-3-like"/>
</dbReference>
<accession>A0A096AVA8</accession>
<organism evidence="11 12">
    <name type="scientific">Oligella urethralis DNF00040</name>
    <dbReference type="NCBI Taxonomy" id="1401065"/>
    <lineage>
        <taxon>Bacteria</taxon>
        <taxon>Pseudomonadati</taxon>
        <taxon>Pseudomonadota</taxon>
        <taxon>Betaproteobacteria</taxon>
        <taxon>Burkholderiales</taxon>
        <taxon>Alcaligenaceae</taxon>
        <taxon>Oligella</taxon>
    </lineage>
</organism>
<dbReference type="OrthoDB" id="9784149at2"/>
<keyword evidence="5 8" id="KW-0378">Hydrolase</keyword>
<dbReference type="Pfam" id="PF13354">
    <property type="entry name" value="Beta-lactamase2"/>
    <property type="match status" value="1"/>
</dbReference>
<dbReference type="PANTHER" id="PTHR35333:SF3">
    <property type="entry name" value="BETA-LACTAMASE-TYPE TRANSPEPTIDASE FOLD CONTAINING PROTEIN"/>
    <property type="match status" value="1"/>
</dbReference>
<dbReference type="eggNOG" id="COG2367">
    <property type="taxonomic scope" value="Bacteria"/>
</dbReference>
<keyword evidence="6" id="KW-1015">Disulfide bond</keyword>
<proteinExistence type="inferred from homology"/>
<dbReference type="NCBIfam" id="NF000481">
    <property type="entry name" value="carbeni_gen"/>
    <property type="match status" value="1"/>
</dbReference>
<dbReference type="Proteomes" id="UP000029629">
    <property type="component" value="Unassembled WGS sequence"/>
</dbReference>
<evidence type="ECO:0000256" key="8">
    <source>
        <dbReference type="RuleBase" id="RU361140"/>
    </source>
</evidence>
<reference evidence="11 12" key="1">
    <citation type="submission" date="2014-07" db="EMBL/GenBank/DDBJ databases">
        <authorList>
            <person name="McCorrison J."/>
            <person name="Sanka R."/>
            <person name="Torralba M."/>
            <person name="Gillis M."/>
            <person name="Haft D.H."/>
            <person name="Methe B."/>
            <person name="Sutton G."/>
            <person name="Nelson K.E."/>
        </authorList>
    </citation>
    <scope>NUCLEOTIDE SEQUENCE [LARGE SCALE GENOMIC DNA]</scope>
    <source>
        <strain evidence="11 12">DNF00040</strain>
    </source>
</reference>
<evidence type="ECO:0000256" key="3">
    <source>
        <dbReference type="ARBA" id="ARBA00012865"/>
    </source>
</evidence>
<dbReference type="SMR" id="A0A096AVA8"/>
<dbReference type="Gene3D" id="3.40.710.10">
    <property type="entry name" value="DD-peptidase/beta-lactamase superfamily"/>
    <property type="match status" value="1"/>
</dbReference>